<feature type="transmembrane region" description="Helical" evidence="1">
    <location>
        <begin position="69"/>
        <end position="88"/>
    </location>
</feature>
<organism evidence="2">
    <name type="scientific">Penicillium chrysogenum</name>
    <name type="common">Penicillium notatum</name>
    <dbReference type="NCBI Taxonomy" id="5076"/>
    <lineage>
        <taxon>Eukaryota</taxon>
        <taxon>Fungi</taxon>
        <taxon>Dikarya</taxon>
        <taxon>Ascomycota</taxon>
        <taxon>Pezizomycotina</taxon>
        <taxon>Eurotiomycetes</taxon>
        <taxon>Eurotiomycetidae</taxon>
        <taxon>Eurotiales</taxon>
        <taxon>Aspergillaceae</taxon>
        <taxon>Penicillium</taxon>
        <taxon>Penicillium chrysogenum species complex</taxon>
    </lineage>
</organism>
<sequence>MPHIAACPDADEKSARIYPITEISQLEPFLYLPLFLQQCDPQKQEPAQSQNSLCGRSVCLSSARPLLKAYLALFTALAAAVFLFLNLLSCAHPTTGSIADPMSPSTLESDTMLISRTVAVFEKCSEGKPQSLRGQCHTALAELISCSQMLGRGESRKVTVPYFGLVGITRAENVPVHSPGIYDDASVRTTSVVNPTPASSVLGQPHDDVFPSRSVEDDMFFAYHGPWERHLQESSWPSQSVEHGLDPSRLVLGQYLDPGFPVWSQGRHLLDTQRVQPRDTGYSSHFPPVY</sequence>
<name>A0A167UGP3_PENCH</name>
<keyword evidence="1" id="KW-0472">Membrane</keyword>
<gene>
    <name evidence="2" type="ORF">EN45_078510</name>
</gene>
<dbReference type="EMBL" id="CM002799">
    <property type="protein sequence ID" value="KZN89256.1"/>
    <property type="molecule type" value="Genomic_DNA"/>
</dbReference>
<evidence type="ECO:0000256" key="1">
    <source>
        <dbReference type="SAM" id="Phobius"/>
    </source>
</evidence>
<proteinExistence type="predicted"/>
<keyword evidence="1" id="KW-0812">Transmembrane</keyword>
<reference evidence="2" key="1">
    <citation type="journal article" date="2014" name="Genome Announc.">
        <title>Complete sequencing and chromosome-scale genome assembly of the industrial progenitor strain P2niaD18 from the penicillin producer Penicillium chrysogenum.</title>
        <authorList>
            <person name="Specht T."/>
            <person name="Dahlmann T.A."/>
            <person name="Zadra I."/>
            <person name="Kurnsteiner H."/>
            <person name="Kuck U."/>
        </authorList>
    </citation>
    <scope>NUCLEOTIDE SEQUENCE [LARGE SCALE GENOMIC DNA]</scope>
    <source>
        <strain evidence="2">P2niaD18</strain>
    </source>
</reference>
<dbReference type="AlphaFoldDB" id="A0A167UGP3"/>
<keyword evidence="1" id="KW-1133">Transmembrane helix</keyword>
<evidence type="ECO:0000313" key="2">
    <source>
        <dbReference type="EMBL" id="KZN89256.1"/>
    </source>
</evidence>
<accession>A0A167UGP3</accession>
<dbReference type="Proteomes" id="UP000076449">
    <property type="component" value="Chromosome II"/>
</dbReference>
<protein>
    <submittedName>
        <fullName evidence="2">Uncharacterized protein</fullName>
    </submittedName>
</protein>